<proteinExistence type="predicted"/>
<organism evidence="2 3">
    <name type="scientific">Bugula neritina</name>
    <name type="common">Brown bryozoan</name>
    <name type="synonym">Sertularia neritina</name>
    <dbReference type="NCBI Taxonomy" id="10212"/>
    <lineage>
        <taxon>Eukaryota</taxon>
        <taxon>Metazoa</taxon>
        <taxon>Spiralia</taxon>
        <taxon>Lophotrochozoa</taxon>
        <taxon>Bryozoa</taxon>
        <taxon>Gymnolaemata</taxon>
        <taxon>Cheilostomatida</taxon>
        <taxon>Flustrina</taxon>
        <taxon>Buguloidea</taxon>
        <taxon>Bugulidae</taxon>
        <taxon>Bugula</taxon>
    </lineage>
</organism>
<evidence type="ECO:0000256" key="1">
    <source>
        <dbReference type="SAM" id="SignalP"/>
    </source>
</evidence>
<dbReference type="EMBL" id="VXIV02002923">
    <property type="protein sequence ID" value="KAF6021978.1"/>
    <property type="molecule type" value="Genomic_DNA"/>
</dbReference>
<keyword evidence="1" id="KW-0732">Signal</keyword>
<evidence type="ECO:0000313" key="2">
    <source>
        <dbReference type="EMBL" id="KAF6021978.1"/>
    </source>
</evidence>
<feature type="chain" id="PRO_5029459392" evidence="1">
    <location>
        <begin position="26"/>
        <end position="132"/>
    </location>
</feature>
<feature type="signal peptide" evidence="1">
    <location>
        <begin position="1"/>
        <end position="25"/>
    </location>
</feature>
<dbReference type="AlphaFoldDB" id="A0A7J7J9D5"/>
<sequence length="132" mass="14662">MTEYKNTYMIAIFFIFFLGIMKCGANGASYTMCDTSPQVVEAGTEGSIISPQIQSAREFNCTLTLTGIPEYSWFELKVETFTLSCQYMYECVSGNSNCKTGISYVKVGGSNSRICNLTTQNNTSVYLEGRLH</sequence>
<reference evidence="2" key="1">
    <citation type="submission" date="2020-06" db="EMBL/GenBank/DDBJ databases">
        <title>Draft genome of Bugula neritina, a colonial animal packing powerful symbionts and potential medicines.</title>
        <authorList>
            <person name="Rayko M."/>
        </authorList>
    </citation>
    <scope>NUCLEOTIDE SEQUENCE [LARGE SCALE GENOMIC DNA]</scope>
    <source>
        <strain evidence="2">Kwan_BN1</strain>
    </source>
</reference>
<dbReference type="Proteomes" id="UP000593567">
    <property type="component" value="Unassembled WGS sequence"/>
</dbReference>
<protein>
    <submittedName>
        <fullName evidence="2">Uncharacterized protein</fullName>
    </submittedName>
</protein>
<accession>A0A7J7J9D5</accession>
<comment type="caution">
    <text evidence="2">The sequence shown here is derived from an EMBL/GenBank/DDBJ whole genome shotgun (WGS) entry which is preliminary data.</text>
</comment>
<keyword evidence="3" id="KW-1185">Reference proteome</keyword>
<gene>
    <name evidence="2" type="ORF">EB796_019705</name>
</gene>
<name>A0A7J7J9D5_BUGNE</name>
<evidence type="ECO:0000313" key="3">
    <source>
        <dbReference type="Proteomes" id="UP000593567"/>
    </source>
</evidence>